<gene>
    <name evidence="2" type="ORF">SAMN04488109_3709</name>
</gene>
<dbReference type="PANTHER" id="PTHR40590">
    <property type="entry name" value="CYTOPLASMIC PROTEIN-RELATED"/>
    <property type="match status" value="1"/>
</dbReference>
<protein>
    <recommendedName>
        <fullName evidence="4">TraB family protein</fullName>
    </recommendedName>
</protein>
<dbReference type="Pfam" id="PF01963">
    <property type="entry name" value="TraB_PrgY_gumN"/>
    <property type="match status" value="1"/>
</dbReference>
<sequence>MRSYTRLFFWLTLCGLSSPALSQSPAVENAVFWEISANGLSKPSYLFGTFHLKGSTYVDSLTQVMDKFKSSGTVVGELLFDSTMTMKMMTASIMKDTTLDMLLSREHFQQTASWLKELSGYDLKMFNKMNPMMVEILITSTLQQKYFPAPANDRPMDLYFQQRAKTEGKKMVGLESFDEQINALYHQFSYKRQADMLMDLVLEKDRAKSDVVNMNRYYREGNLTELESMMTRQVFSEKETDVLVNDRNRNWMKQLPGLMKEQPTFIAVGALHLAGEKGLVALLRKAGYVVKPVRML</sequence>
<evidence type="ECO:0000313" key="2">
    <source>
        <dbReference type="EMBL" id="SHH32568.1"/>
    </source>
</evidence>
<evidence type="ECO:0000256" key="1">
    <source>
        <dbReference type="SAM" id="SignalP"/>
    </source>
</evidence>
<evidence type="ECO:0008006" key="4">
    <source>
        <dbReference type="Google" id="ProtNLM"/>
    </source>
</evidence>
<keyword evidence="1" id="KW-0732">Signal</keyword>
<dbReference type="EMBL" id="FQWQ01000002">
    <property type="protein sequence ID" value="SHH32568.1"/>
    <property type="molecule type" value="Genomic_DNA"/>
</dbReference>
<dbReference type="InterPro" id="IPR047111">
    <property type="entry name" value="YbaP-like"/>
</dbReference>
<proteinExistence type="predicted"/>
<dbReference type="CDD" id="cd14789">
    <property type="entry name" value="Tiki"/>
    <property type="match status" value="1"/>
</dbReference>
<dbReference type="RefSeq" id="WP_084138225.1">
    <property type="nucleotide sequence ID" value="NZ_FQWQ01000002.1"/>
</dbReference>
<dbReference type="STRING" id="947013.SAMN04488109_3709"/>
<reference evidence="2 3" key="1">
    <citation type="submission" date="2016-11" db="EMBL/GenBank/DDBJ databases">
        <authorList>
            <person name="Jaros S."/>
            <person name="Januszkiewicz K."/>
            <person name="Wedrychowicz H."/>
        </authorList>
    </citation>
    <scope>NUCLEOTIDE SEQUENCE [LARGE SCALE GENOMIC DNA]</scope>
    <source>
        <strain evidence="2 3">DSM 24574</strain>
    </source>
</reference>
<dbReference type="AlphaFoldDB" id="A0A1M5S2P7"/>
<organism evidence="2 3">
    <name type="scientific">Chryseolinea serpens</name>
    <dbReference type="NCBI Taxonomy" id="947013"/>
    <lineage>
        <taxon>Bacteria</taxon>
        <taxon>Pseudomonadati</taxon>
        <taxon>Bacteroidota</taxon>
        <taxon>Cytophagia</taxon>
        <taxon>Cytophagales</taxon>
        <taxon>Fulvivirgaceae</taxon>
        <taxon>Chryseolinea</taxon>
    </lineage>
</organism>
<feature type="signal peptide" evidence="1">
    <location>
        <begin position="1"/>
        <end position="22"/>
    </location>
</feature>
<dbReference type="OrthoDB" id="9798714at2"/>
<keyword evidence="3" id="KW-1185">Reference proteome</keyword>
<dbReference type="Proteomes" id="UP000184212">
    <property type="component" value="Unassembled WGS sequence"/>
</dbReference>
<feature type="chain" id="PRO_5009913625" description="TraB family protein" evidence="1">
    <location>
        <begin position="23"/>
        <end position="296"/>
    </location>
</feature>
<name>A0A1M5S2P7_9BACT</name>
<evidence type="ECO:0000313" key="3">
    <source>
        <dbReference type="Proteomes" id="UP000184212"/>
    </source>
</evidence>
<dbReference type="PANTHER" id="PTHR40590:SF1">
    <property type="entry name" value="CYTOPLASMIC PROTEIN"/>
    <property type="match status" value="1"/>
</dbReference>
<dbReference type="InterPro" id="IPR002816">
    <property type="entry name" value="TraB/PrgY/GumN_fam"/>
</dbReference>
<accession>A0A1M5S2P7</accession>